<keyword evidence="3" id="KW-0862">Zinc</keyword>
<feature type="region of interest" description="Disordered" evidence="5">
    <location>
        <begin position="1"/>
        <end position="47"/>
    </location>
</feature>
<evidence type="ECO:0000256" key="5">
    <source>
        <dbReference type="SAM" id="MobiDB-lite"/>
    </source>
</evidence>
<feature type="region of interest" description="Disordered" evidence="5">
    <location>
        <begin position="486"/>
        <end position="527"/>
    </location>
</feature>
<name>A0ABD3Q7E7_9STRA</name>
<dbReference type="PANTHER" id="PTHR46508">
    <property type="entry name" value="PHD FINGER FAMILY PROTEIN"/>
    <property type="match status" value="1"/>
</dbReference>
<keyword evidence="2 4" id="KW-0863">Zinc-finger</keyword>
<dbReference type="Gene3D" id="3.30.40.10">
    <property type="entry name" value="Zinc/RING finger domain, C3HC4 (zinc finger)"/>
    <property type="match status" value="2"/>
</dbReference>
<dbReference type="SUPFAM" id="SSF57903">
    <property type="entry name" value="FYVE/PHD zinc finger"/>
    <property type="match status" value="2"/>
</dbReference>
<dbReference type="InterPro" id="IPR001965">
    <property type="entry name" value="Znf_PHD"/>
</dbReference>
<evidence type="ECO:0000256" key="4">
    <source>
        <dbReference type="PROSITE-ProRule" id="PRU00146"/>
    </source>
</evidence>
<keyword evidence="8" id="KW-1185">Reference proteome</keyword>
<evidence type="ECO:0000256" key="3">
    <source>
        <dbReference type="ARBA" id="ARBA00022833"/>
    </source>
</evidence>
<dbReference type="CDD" id="cd15532">
    <property type="entry name" value="PHD2_CHD_II"/>
    <property type="match status" value="2"/>
</dbReference>
<feature type="compositionally biased region" description="Low complexity" evidence="5">
    <location>
        <begin position="117"/>
        <end position="133"/>
    </location>
</feature>
<dbReference type="PROSITE" id="PS50016">
    <property type="entry name" value="ZF_PHD_2"/>
    <property type="match status" value="1"/>
</dbReference>
<comment type="caution">
    <text evidence="7">The sequence shown here is derived from an EMBL/GenBank/DDBJ whole genome shotgun (WGS) entry which is preliminary data.</text>
</comment>
<dbReference type="GO" id="GO:0008270">
    <property type="term" value="F:zinc ion binding"/>
    <property type="evidence" value="ECO:0007669"/>
    <property type="project" value="UniProtKB-KW"/>
</dbReference>
<feature type="compositionally biased region" description="Low complexity" evidence="5">
    <location>
        <begin position="936"/>
        <end position="952"/>
    </location>
</feature>
<evidence type="ECO:0000313" key="8">
    <source>
        <dbReference type="Proteomes" id="UP001530400"/>
    </source>
</evidence>
<dbReference type="InterPro" id="IPR019786">
    <property type="entry name" value="Zinc_finger_PHD-type_CS"/>
</dbReference>
<protein>
    <recommendedName>
        <fullName evidence="6">PHD-type domain-containing protein</fullName>
    </recommendedName>
</protein>
<keyword evidence="1" id="KW-0479">Metal-binding</keyword>
<dbReference type="PANTHER" id="PTHR46508:SF1">
    <property type="entry name" value="PHD FINGER FAMILY PROTEIN"/>
    <property type="match status" value="1"/>
</dbReference>
<proteinExistence type="predicted"/>
<accession>A0ABD3Q7E7</accession>
<feature type="region of interest" description="Disordered" evidence="5">
    <location>
        <begin position="904"/>
        <end position="952"/>
    </location>
</feature>
<feature type="compositionally biased region" description="Polar residues" evidence="5">
    <location>
        <begin position="419"/>
        <end position="443"/>
    </location>
</feature>
<gene>
    <name evidence="7" type="ORF">ACHAWO_005864</name>
</gene>
<dbReference type="AlphaFoldDB" id="A0ABD3Q7E7"/>
<feature type="region of interest" description="Disordered" evidence="5">
    <location>
        <begin position="332"/>
        <end position="371"/>
    </location>
</feature>
<feature type="region of interest" description="Disordered" evidence="5">
    <location>
        <begin position="97"/>
        <end position="138"/>
    </location>
</feature>
<evidence type="ECO:0000313" key="7">
    <source>
        <dbReference type="EMBL" id="KAL3795809.1"/>
    </source>
</evidence>
<dbReference type="Proteomes" id="UP001530400">
    <property type="component" value="Unassembled WGS sequence"/>
</dbReference>
<organism evidence="7 8">
    <name type="scientific">Cyclotella atomus</name>
    <dbReference type="NCBI Taxonomy" id="382360"/>
    <lineage>
        <taxon>Eukaryota</taxon>
        <taxon>Sar</taxon>
        <taxon>Stramenopiles</taxon>
        <taxon>Ochrophyta</taxon>
        <taxon>Bacillariophyta</taxon>
        <taxon>Coscinodiscophyceae</taxon>
        <taxon>Thalassiosirophycidae</taxon>
        <taxon>Stephanodiscales</taxon>
        <taxon>Stephanodiscaceae</taxon>
        <taxon>Cyclotella</taxon>
    </lineage>
</organism>
<reference evidence="7 8" key="1">
    <citation type="submission" date="2024-10" db="EMBL/GenBank/DDBJ databases">
        <title>Updated reference genomes for cyclostephanoid diatoms.</title>
        <authorList>
            <person name="Roberts W.R."/>
            <person name="Alverson A.J."/>
        </authorList>
    </citation>
    <scope>NUCLEOTIDE SEQUENCE [LARGE SCALE GENOMIC DNA]</scope>
    <source>
        <strain evidence="7 8">AJA010-31</strain>
    </source>
</reference>
<feature type="region of interest" description="Disordered" evidence="5">
    <location>
        <begin position="409"/>
        <end position="446"/>
    </location>
</feature>
<dbReference type="Pfam" id="PF00628">
    <property type="entry name" value="PHD"/>
    <property type="match status" value="1"/>
</dbReference>
<dbReference type="SMART" id="SM00249">
    <property type="entry name" value="PHD"/>
    <property type="match status" value="2"/>
</dbReference>
<dbReference type="InterPro" id="IPR019787">
    <property type="entry name" value="Znf_PHD-finger"/>
</dbReference>
<dbReference type="EMBL" id="JALLPJ020000311">
    <property type="protein sequence ID" value="KAL3795809.1"/>
    <property type="molecule type" value="Genomic_DNA"/>
</dbReference>
<evidence type="ECO:0000256" key="1">
    <source>
        <dbReference type="ARBA" id="ARBA00022723"/>
    </source>
</evidence>
<feature type="domain" description="PHD-type" evidence="6">
    <location>
        <begin position="851"/>
        <end position="899"/>
    </location>
</feature>
<feature type="compositionally biased region" description="Basic and acidic residues" evidence="5">
    <location>
        <begin position="104"/>
        <end position="115"/>
    </location>
</feature>
<sequence length="952" mass="103939">MNEAQHLAQLRKQQQQQSTDDSSKSKPSQSGDSDEDGDSTSSVDTHLDECDICDDGGDLLCCDGCEKAYHPECLKVDEDALPDIWYGPCCVNRRSPVKASSTAKKVDNKSGDKVAVKKAAAPRPQQASQPQKSMSVSRPMLSGTVPVQRSQPVIPAQGHASLGAALQASFFATTTAAVKSGNNEAVKSDGAPRPQQINYQRQVVPVISMQSVPVPIQRIQPVIPAQMAGQGAASLNRAASQSSSIAPKDHYGYGDRYSSQKVKARHKNDGSVVPVQQPKQLSNGEYQRPIGRQRKEMDWDAVRGVWIPQGTSLGGANHTSQVDKEAGLKVTVQSTGSAPKESMVERRTSNNAKPDNTAKPPGGTGLIPPRHEIHWSASKGNQLCTNVFSNAKIAKPASINPVQAALSDQNTAKPAASQVAKNTQQQGTQSVAKSNEFGTNVTKTKPIGAPIVKTSDAVEPIIQHQLKSQAAVSTVQDTTVQKSLVSSALSESNKPPSQGKQSSATEQASFTQTKSLPQCKQPAQTGQEVTQFQATNSIPNTDTTVSVDSKMGTFRYVAVPTGVREGTMFHVLLGGGDKIGVICPKGVKPGQTIIVMEPGCNTAPISPEKIVQMNEARFMEGFDGKEAAFAKHSFWEVLFPRLITAGWTFIKEKDYNFGAYTFIAPGDSIRFEKVADILKFAAPMDSYKDALREFHTFIEKQKETAQRTEDRKRKLERDELSEDSKNKIRVGSKYQVRTLPRAGSYEHTTSSIYIHQQLWSNEQSSTELPADLYNTEESNQWKEWAKEEVFAGEFHKSVMEYNKELLFVSKAIEKPIGFCLWYYYNTYKQSENYQLLKAHLRKLQLEQGRNRDECTICYDGGELLCCGTCPNAYHPRCLGLASEPLDETETWSCPVCVNNRTGSCRSPLKSPRKSLKEAADGSPQKPEQLFSDTINASSGTTLASTSLPASTT</sequence>
<feature type="compositionally biased region" description="Low complexity" evidence="5">
    <location>
        <begin position="12"/>
        <end position="31"/>
    </location>
</feature>
<evidence type="ECO:0000256" key="2">
    <source>
        <dbReference type="ARBA" id="ARBA00022771"/>
    </source>
</evidence>
<dbReference type="PROSITE" id="PS01359">
    <property type="entry name" value="ZF_PHD_1"/>
    <property type="match status" value="1"/>
</dbReference>
<dbReference type="InterPro" id="IPR011011">
    <property type="entry name" value="Znf_FYVE_PHD"/>
</dbReference>
<dbReference type="InterPro" id="IPR013083">
    <property type="entry name" value="Znf_RING/FYVE/PHD"/>
</dbReference>
<evidence type="ECO:0000259" key="6">
    <source>
        <dbReference type="PROSITE" id="PS50016"/>
    </source>
</evidence>